<keyword evidence="4 6" id="KW-0342">GTP-binding</keyword>
<dbReference type="GO" id="GO:0030010">
    <property type="term" value="P:establishment of cell polarity"/>
    <property type="evidence" value="ECO:0007669"/>
    <property type="project" value="UniProtKB-ARBA"/>
</dbReference>
<evidence type="ECO:0000313" key="11">
    <source>
        <dbReference type="Proteomes" id="UP000311382"/>
    </source>
</evidence>
<dbReference type="SMART" id="SM00177">
    <property type="entry name" value="ARF"/>
    <property type="match status" value="1"/>
</dbReference>
<dbReference type="AlphaFoldDB" id="A0A5C5FS81"/>
<feature type="binding site" evidence="6">
    <location>
        <position position="69"/>
    </location>
    <ligand>
        <name>GTP</name>
        <dbReference type="ChEBI" id="CHEBI:37565"/>
    </ligand>
</feature>
<dbReference type="InterPro" id="IPR045873">
    <property type="entry name" value="Arl2"/>
</dbReference>
<dbReference type="PROSITE" id="PS51417">
    <property type="entry name" value="ARF"/>
    <property type="match status" value="1"/>
</dbReference>
<keyword evidence="11" id="KW-1185">Reference proteome</keyword>
<dbReference type="Gene3D" id="3.40.50.300">
    <property type="entry name" value="P-loop containing nucleotide triphosphate hydrolases"/>
    <property type="match status" value="1"/>
</dbReference>
<dbReference type="InterPro" id="IPR044612">
    <property type="entry name" value="ARL2/3"/>
</dbReference>
<dbReference type="OrthoDB" id="2011769at2759"/>
<evidence type="ECO:0000256" key="8">
    <source>
        <dbReference type="RuleBase" id="RU003925"/>
    </source>
</evidence>
<dbReference type="InterPro" id="IPR005225">
    <property type="entry name" value="Small_GTP-bd"/>
</dbReference>
<keyword evidence="7" id="KW-0479">Metal-binding</keyword>
<dbReference type="InterPro" id="IPR006689">
    <property type="entry name" value="Small_GTPase_ARF/SAR"/>
</dbReference>
<evidence type="ECO:0000256" key="6">
    <source>
        <dbReference type="PIRSR" id="PIRSR606689-1"/>
    </source>
</evidence>
<evidence type="ECO:0000256" key="2">
    <source>
        <dbReference type="ARBA" id="ARBA00022707"/>
    </source>
</evidence>
<keyword evidence="3 6" id="KW-0547">Nucleotide-binding</keyword>
<dbReference type="Pfam" id="PF00025">
    <property type="entry name" value="Arf"/>
    <property type="match status" value="1"/>
</dbReference>
<keyword evidence="7" id="KW-0460">Magnesium</keyword>
<dbReference type="CDD" id="cd04154">
    <property type="entry name" value="Arl2"/>
    <property type="match status" value="1"/>
</dbReference>
<dbReference type="SUPFAM" id="SSF52540">
    <property type="entry name" value="P-loop containing nucleoside triphosphate hydrolases"/>
    <property type="match status" value="1"/>
</dbReference>
<keyword evidence="2" id="KW-0519">Myristate</keyword>
<evidence type="ECO:0000256" key="3">
    <source>
        <dbReference type="ARBA" id="ARBA00022741"/>
    </source>
</evidence>
<organism evidence="10 11">
    <name type="scientific">Rhodotorula diobovata</name>
    <dbReference type="NCBI Taxonomy" id="5288"/>
    <lineage>
        <taxon>Eukaryota</taxon>
        <taxon>Fungi</taxon>
        <taxon>Dikarya</taxon>
        <taxon>Basidiomycota</taxon>
        <taxon>Pucciniomycotina</taxon>
        <taxon>Microbotryomycetes</taxon>
        <taxon>Sporidiobolales</taxon>
        <taxon>Sporidiobolaceae</taxon>
        <taxon>Rhodotorula</taxon>
    </lineage>
</organism>
<accession>A0A5C5FS81</accession>
<dbReference type="GO" id="GO:0005525">
    <property type="term" value="F:GTP binding"/>
    <property type="evidence" value="ECO:0007669"/>
    <property type="project" value="UniProtKB-KW"/>
</dbReference>
<feature type="binding site" evidence="7">
    <location>
        <position position="30"/>
    </location>
    <ligand>
        <name>Mg(2+)</name>
        <dbReference type="ChEBI" id="CHEBI:18420"/>
    </ligand>
</feature>
<evidence type="ECO:0000256" key="9">
    <source>
        <dbReference type="SAM" id="MobiDB-lite"/>
    </source>
</evidence>
<dbReference type="PANTHER" id="PTHR45697">
    <property type="entry name" value="ADP-RIBOSYLATION FACTOR-LIKE PROTEIN 2-RELATED"/>
    <property type="match status" value="1"/>
</dbReference>
<comment type="similarity">
    <text evidence="1 8">Belongs to the small GTPase superfamily. Arf family.</text>
</comment>
<reference evidence="10 11" key="1">
    <citation type="submission" date="2019-03" db="EMBL/GenBank/DDBJ databases">
        <title>Rhodosporidium diobovatum UCD-FST 08-225 genome sequencing, assembly, and annotation.</title>
        <authorList>
            <person name="Fakankun I.U."/>
            <person name="Fristensky B."/>
            <person name="Levin D.B."/>
        </authorList>
    </citation>
    <scope>NUCLEOTIDE SEQUENCE [LARGE SCALE GENOMIC DNA]</scope>
    <source>
        <strain evidence="10 11">UCD-FST 08-225</strain>
    </source>
</reference>
<dbReference type="GO" id="GO:0003924">
    <property type="term" value="F:GTPase activity"/>
    <property type="evidence" value="ECO:0007669"/>
    <property type="project" value="InterPro"/>
</dbReference>
<feature type="region of interest" description="Disordered" evidence="9">
    <location>
        <begin position="165"/>
        <end position="200"/>
    </location>
</feature>
<dbReference type="SMART" id="SM00178">
    <property type="entry name" value="SAR"/>
    <property type="match status" value="1"/>
</dbReference>
<evidence type="ECO:0000256" key="4">
    <source>
        <dbReference type="ARBA" id="ARBA00023134"/>
    </source>
</evidence>
<feature type="binding site" evidence="6">
    <location>
        <begin position="125"/>
        <end position="128"/>
    </location>
    <ligand>
        <name>GTP</name>
        <dbReference type="ChEBI" id="CHEBI:37565"/>
    </ligand>
</feature>
<protein>
    <submittedName>
        <fullName evidence="10">GTP-binding protein</fullName>
    </submittedName>
</protein>
<comment type="caution">
    <text evidence="10">The sequence shown here is derived from an EMBL/GenBank/DDBJ whole genome shotgun (WGS) entry which is preliminary data.</text>
</comment>
<evidence type="ECO:0000256" key="7">
    <source>
        <dbReference type="PIRSR" id="PIRSR606689-2"/>
    </source>
</evidence>
<feature type="binding site" evidence="7">
    <location>
        <position position="47"/>
    </location>
    <ligand>
        <name>Mg(2+)</name>
        <dbReference type="ChEBI" id="CHEBI:18420"/>
    </ligand>
</feature>
<dbReference type="FunFam" id="3.40.50.300:FF:000412">
    <property type="entry name" value="ADP-ribosylation factor 1"/>
    <property type="match status" value="1"/>
</dbReference>
<dbReference type="InterPro" id="IPR027417">
    <property type="entry name" value="P-loop_NTPase"/>
</dbReference>
<dbReference type="STRING" id="5288.A0A5C5FS81"/>
<dbReference type="EMBL" id="SOZI01000109">
    <property type="protein sequence ID" value="TNY19082.1"/>
    <property type="molecule type" value="Genomic_DNA"/>
</dbReference>
<sequence length="238" mass="26137">MGLLTIIRKARLKERQVRVLMLGLDNAGKTTICKAILGEDVDEVSPTLGFNIRTILHRGFNLNVWDIGGQTSLRPYWRNYFEQTDAVIWVVDSSDRARMEDCRRELHELLQEERLMGASLLVFANKQDIASAMTSEEISVALDLPALTSSHHWSIQPCSARFSLVSSPPSTSPSEPLLSPTTSTTSTATPSPSALPRKGADPRIMLGLDWVVGEVGSRVYYGSQNQAQALAPVSEAKA</sequence>
<dbReference type="NCBIfam" id="TIGR00231">
    <property type="entry name" value="small_GTP"/>
    <property type="match status" value="1"/>
</dbReference>
<dbReference type="PRINTS" id="PR00328">
    <property type="entry name" value="SAR1GTPBP"/>
</dbReference>
<evidence type="ECO:0000256" key="1">
    <source>
        <dbReference type="ARBA" id="ARBA00010290"/>
    </source>
</evidence>
<dbReference type="GO" id="GO:0046872">
    <property type="term" value="F:metal ion binding"/>
    <property type="evidence" value="ECO:0007669"/>
    <property type="project" value="UniProtKB-KW"/>
</dbReference>
<evidence type="ECO:0000256" key="5">
    <source>
        <dbReference type="ARBA" id="ARBA00023288"/>
    </source>
</evidence>
<evidence type="ECO:0000313" key="10">
    <source>
        <dbReference type="EMBL" id="TNY19082.1"/>
    </source>
</evidence>
<gene>
    <name evidence="10" type="ORF">DMC30DRAFT_424249</name>
</gene>
<keyword evidence="5" id="KW-0449">Lipoprotein</keyword>
<feature type="binding site" evidence="6">
    <location>
        <begin position="23"/>
        <end position="30"/>
    </location>
    <ligand>
        <name>GTP</name>
        <dbReference type="ChEBI" id="CHEBI:37565"/>
    </ligand>
</feature>
<name>A0A5C5FS81_9BASI</name>
<dbReference type="Proteomes" id="UP000311382">
    <property type="component" value="Unassembled WGS sequence"/>
</dbReference>
<feature type="compositionally biased region" description="Low complexity" evidence="9">
    <location>
        <begin position="165"/>
        <end position="196"/>
    </location>
</feature>
<proteinExistence type="inferred from homology"/>